<name>A0A242MPL6_CABSO</name>
<evidence type="ECO:0000313" key="2">
    <source>
        <dbReference type="Proteomes" id="UP000194546"/>
    </source>
</evidence>
<dbReference type="EMBL" id="NBTY01000101">
    <property type="protein sequence ID" value="OTP73120.1"/>
    <property type="molecule type" value="Genomic_DNA"/>
</dbReference>
<dbReference type="AlphaFoldDB" id="A0A242MPL6"/>
<dbReference type="Proteomes" id="UP000194546">
    <property type="component" value="Unassembled WGS sequence"/>
</dbReference>
<gene>
    <name evidence="1" type="ORF">PAMC26510_20230</name>
</gene>
<organism evidence="1 2">
    <name type="scientific">Caballeronia sordidicola</name>
    <name type="common">Burkholderia sordidicola</name>
    <dbReference type="NCBI Taxonomy" id="196367"/>
    <lineage>
        <taxon>Bacteria</taxon>
        <taxon>Pseudomonadati</taxon>
        <taxon>Pseudomonadota</taxon>
        <taxon>Betaproteobacteria</taxon>
        <taxon>Burkholderiales</taxon>
        <taxon>Burkholderiaceae</taxon>
        <taxon>Caballeronia</taxon>
    </lineage>
</organism>
<sequence>MVVLLECAASLCPCEYAVSLRNDSGEPTIPDCAAVNTSVGAGEGRWMANQ</sequence>
<comment type="caution">
    <text evidence="1">The sequence shown here is derived from an EMBL/GenBank/DDBJ whole genome shotgun (WGS) entry which is preliminary data.</text>
</comment>
<reference evidence="1 2" key="1">
    <citation type="submission" date="2017-03" db="EMBL/GenBank/DDBJ databases">
        <title>Genome analysis of strain PAMC 26510.</title>
        <authorList>
            <person name="Oh H.-M."/>
            <person name="Yang J.-A."/>
        </authorList>
    </citation>
    <scope>NUCLEOTIDE SEQUENCE [LARGE SCALE GENOMIC DNA]</scope>
    <source>
        <strain evidence="1 2">PAMC 26510</strain>
    </source>
</reference>
<accession>A0A242MPL6</accession>
<evidence type="ECO:0000313" key="1">
    <source>
        <dbReference type="EMBL" id="OTP73120.1"/>
    </source>
</evidence>
<protein>
    <submittedName>
        <fullName evidence="1">Uncharacterized protein</fullName>
    </submittedName>
</protein>
<proteinExistence type="predicted"/>